<reference evidence="5 6" key="1">
    <citation type="submission" date="2019-09" db="EMBL/GenBank/DDBJ databases">
        <title>Characterisation of the sponge microbiome using genome-centric metagenomics.</title>
        <authorList>
            <person name="Engelberts J.P."/>
            <person name="Robbins S.J."/>
            <person name="De Goeij J.M."/>
            <person name="Aranda M."/>
            <person name="Bell S.C."/>
            <person name="Webster N.S."/>
        </authorList>
    </citation>
    <scope>NUCLEOTIDE SEQUENCE [LARGE SCALE GENOMIC DNA]</scope>
    <source>
        <strain evidence="5">SB0662_bin_43</strain>
    </source>
</reference>
<evidence type="ECO:0000313" key="5">
    <source>
        <dbReference type="EMBL" id="MYE38451.1"/>
    </source>
</evidence>
<dbReference type="GO" id="GO:0006412">
    <property type="term" value="P:translation"/>
    <property type="evidence" value="ECO:0007669"/>
    <property type="project" value="UniProtKB-UniRule"/>
</dbReference>
<evidence type="ECO:0000256" key="2">
    <source>
        <dbReference type="ARBA" id="ARBA00022980"/>
    </source>
</evidence>
<comment type="similarity">
    <text evidence="1 4">Belongs to the universal ribosomal protein uL13 family.</text>
</comment>
<dbReference type="EMBL" id="VXOY01000025">
    <property type="protein sequence ID" value="MYE38451.1"/>
    <property type="molecule type" value="Genomic_DNA"/>
</dbReference>
<proteinExistence type="inferred from homology"/>
<dbReference type="GO" id="GO:0003729">
    <property type="term" value="F:mRNA binding"/>
    <property type="evidence" value="ECO:0007669"/>
    <property type="project" value="TreeGrafter"/>
</dbReference>
<dbReference type="InterPro" id="IPR005822">
    <property type="entry name" value="Ribosomal_uL13"/>
</dbReference>
<evidence type="ECO:0000313" key="6">
    <source>
        <dbReference type="Proteomes" id="UP000449092"/>
    </source>
</evidence>
<organism evidence="5 6">
    <name type="scientific">Candidatus Spechtbacteria bacterium SB0662_bin_43</name>
    <dbReference type="NCBI Taxonomy" id="2604897"/>
    <lineage>
        <taxon>Bacteria</taxon>
        <taxon>Candidatus Spechtiibacteriota</taxon>
    </lineage>
</organism>
<dbReference type="Pfam" id="PF00572">
    <property type="entry name" value="Ribosomal_L13"/>
    <property type="match status" value="1"/>
</dbReference>
<dbReference type="Proteomes" id="UP000449092">
    <property type="component" value="Unassembled WGS sequence"/>
</dbReference>
<dbReference type="HAMAP" id="MF_01366">
    <property type="entry name" value="Ribosomal_uL13"/>
    <property type="match status" value="1"/>
</dbReference>
<dbReference type="Gene3D" id="3.90.1180.10">
    <property type="entry name" value="Ribosomal protein L13"/>
    <property type="match status" value="1"/>
</dbReference>
<accession>A0A845DEL4</accession>
<dbReference type="PANTHER" id="PTHR11545">
    <property type="entry name" value="RIBOSOMAL PROTEIN L13"/>
    <property type="match status" value="1"/>
</dbReference>
<comment type="subunit">
    <text evidence="4">Part of the 50S ribosomal subunit.</text>
</comment>
<evidence type="ECO:0000256" key="4">
    <source>
        <dbReference type="HAMAP-Rule" id="MF_01366"/>
    </source>
</evidence>
<keyword evidence="2 4" id="KW-0689">Ribosomal protein</keyword>
<gene>
    <name evidence="4 5" type="primary">rplM</name>
    <name evidence="5" type="ORF">F4X82_02960</name>
</gene>
<dbReference type="GO" id="GO:1990904">
    <property type="term" value="C:ribonucleoprotein complex"/>
    <property type="evidence" value="ECO:0007669"/>
    <property type="project" value="UniProtKB-KW"/>
</dbReference>
<dbReference type="NCBIfam" id="TIGR01066">
    <property type="entry name" value="rplM_bact"/>
    <property type="match status" value="1"/>
</dbReference>
<dbReference type="GO" id="GO:0017148">
    <property type="term" value="P:negative regulation of translation"/>
    <property type="evidence" value="ECO:0007669"/>
    <property type="project" value="TreeGrafter"/>
</dbReference>
<dbReference type="SUPFAM" id="SSF52161">
    <property type="entry name" value="Ribosomal protein L13"/>
    <property type="match status" value="1"/>
</dbReference>
<comment type="caution">
    <text evidence="5">The sequence shown here is derived from an EMBL/GenBank/DDBJ whole genome shotgun (WGS) entry which is preliminary data.</text>
</comment>
<dbReference type="CDD" id="cd00392">
    <property type="entry name" value="Ribosomal_L13"/>
    <property type="match status" value="1"/>
</dbReference>
<evidence type="ECO:0000256" key="1">
    <source>
        <dbReference type="ARBA" id="ARBA00006227"/>
    </source>
</evidence>
<name>A0A845DEL4_9BACT</name>
<dbReference type="PIRSF" id="PIRSF002181">
    <property type="entry name" value="Ribosomal_L13"/>
    <property type="match status" value="1"/>
</dbReference>
<protein>
    <recommendedName>
        <fullName evidence="4">Large ribosomal subunit protein uL13</fullName>
    </recommendedName>
</protein>
<sequence>MSKDIKALQTITLDAKGKVLGRLATQAAFYLQGKHLPEYEPHHDIQQPVTITNIGSIVVTGKKATQKMYYHYSGYPGGLRSRSYEDQFQRDPTEVVRKAIYGMLPSNKLRSRRMSRVTFEV</sequence>
<comment type="function">
    <text evidence="4">This protein is one of the early assembly proteins of the 50S ribosomal subunit, although it is not seen to bind rRNA by itself. It is important during the early stages of 50S assembly.</text>
</comment>
<dbReference type="InterPro" id="IPR005823">
    <property type="entry name" value="Ribosomal_uL13_bac-type"/>
</dbReference>
<keyword evidence="3 4" id="KW-0687">Ribonucleoprotein</keyword>
<evidence type="ECO:0000256" key="3">
    <source>
        <dbReference type="ARBA" id="ARBA00023274"/>
    </source>
</evidence>
<dbReference type="InterPro" id="IPR036899">
    <property type="entry name" value="Ribosomal_uL13_sf"/>
</dbReference>
<dbReference type="GO" id="GO:0003735">
    <property type="term" value="F:structural constituent of ribosome"/>
    <property type="evidence" value="ECO:0007669"/>
    <property type="project" value="InterPro"/>
</dbReference>
<dbReference type="GO" id="GO:0005840">
    <property type="term" value="C:ribosome"/>
    <property type="evidence" value="ECO:0007669"/>
    <property type="project" value="UniProtKB-KW"/>
</dbReference>
<dbReference type="AlphaFoldDB" id="A0A845DEL4"/>
<dbReference type="PANTHER" id="PTHR11545:SF2">
    <property type="entry name" value="LARGE RIBOSOMAL SUBUNIT PROTEIN UL13M"/>
    <property type="match status" value="1"/>
</dbReference>